<dbReference type="PANTHER" id="PTHR11474:SF131">
    <property type="entry name" value="TYROSINASE COPPER-BINDING DOMAIN-CONTAINING PROTEIN"/>
    <property type="match status" value="1"/>
</dbReference>
<gene>
    <name evidence="6" type="ORF">L249_0161</name>
</gene>
<sequence>MLALYLVLSTALVVLGQRSVQRPPFAVGGIPVQRNGPIPPRRNINDLQREAGPEWDLYVQALAAMQRVNEADDLSYFQIAGIHGLPAIEWNNTGPRVGRGFGGYCPHGEDLFLPWHRPYTALFEMILNNHARRIASSYPTSLRNRYIQAAQALRAPFWDWADNSDVPPSTTVSRLSINTAQGRQSIDNPLFTYRFPADALQGRFTAFSPGNAQTVRCPPRNYPASANANLRRENLRERMYQAFIYATTFSEFSSSRGNSQNLEQCHNSVHGSATCGNQFSDPRYAGFDPLFMLHHANVDRLWTLWQFARPEAANFIGSYSGGSRFSTAQGTTITPNSPMAPFFHPNGRPCTPNSVSDHRIFGYTYDGLDSGRRRSDTEYIGRSARRTINELYSGRQYSPLHREPHKAHLAHLSYRAEELRGPAKIDLYFCDKYVGDVYVMPEPQTGPITATLPVDDAIKACGKTTEDLRRIANHMSAQITTTYGREIPISSIPSLKLEMEDLQEIPNPSMDEFPEIRDRHHAPGQLRQYGAEQRQQDDGSDGEAEYAPQEQSQEARESGDQQYGGQY</sequence>
<dbReference type="EMBL" id="LKCN02000007">
    <property type="protein sequence ID" value="RCI12656.1"/>
    <property type="molecule type" value="Genomic_DNA"/>
</dbReference>
<dbReference type="InterPro" id="IPR050316">
    <property type="entry name" value="Tyrosinase/Hemocyanin"/>
</dbReference>
<dbReference type="OrthoDB" id="6132182at2759"/>
<dbReference type="PANTHER" id="PTHR11474">
    <property type="entry name" value="TYROSINASE FAMILY MEMBER"/>
    <property type="match status" value="1"/>
</dbReference>
<dbReference type="InterPro" id="IPR002227">
    <property type="entry name" value="Tyrosinase_Cu-bd"/>
</dbReference>
<dbReference type="Pfam" id="PF00264">
    <property type="entry name" value="Tyrosinase"/>
    <property type="match status" value="1"/>
</dbReference>
<dbReference type="GO" id="GO:0016491">
    <property type="term" value="F:oxidoreductase activity"/>
    <property type="evidence" value="ECO:0007669"/>
    <property type="project" value="InterPro"/>
</dbReference>
<dbReference type="AlphaFoldDB" id="A0A367LE15"/>
<dbReference type="GO" id="GO:0046872">
    <property type="term" value="F:metal ion binding"/>
    <property type="evidence" value="ECO:0007669"/>
    <property type="project" value="UniProtKB-KW"/>
</dbReference>
<dbReference type="PROSITE" id="PS00497">
    <property type="entry name" value="TYROSINASE_1"/>
    <property type="match status" value="1"/>
</dbReference>
<dbReference type="Proteomes" id="UP000253664">
    <property type="component" value="Unassembled WGS sequence"/>
</dbReference>
<dbReference type="PROSITE" id="PS00498">
    <property type="entry name" value="TYROSINASE_2"/>
    <property type="match status" value="1"/>
</dbReference>
<accession>A0A367LE15</accession>
<dbReference type="InterPro" id="IPR008922">
    <property type="entry name" value="Di-copper_centre_dom_sf"/>
</dbReference>
<evidence type="ECO:0000256" key="3">
    <source>
        <dbReference type="SAM" id="SignalP"/>
    </source>
</evidence>
<dbReference type="STRING" id="1330021.A0A367LE15"/>
<feature type="domain" description="Tyrosinase copper-binding" evidence="4">
    <location>
        <begin position="107"/>
        <end position="124"/>
    </location>
</feature>
<keyword evidence="3" id="KW-0732">Signal</keyword>
<feature type="signal peptide" evidence="3">
    <location>
        <begin position="1"/>
        <end position="16"/>
    </location>
</feature>
<reference evidence="6 7" key="1">
    <citation type="journal article" date="2015" name="BMC Genomics">
        <title>Insights from the genome of Ophiocordyceps polyrhachis-furcata to pathogenicity and host specificity in insect fungi.</title>
        <authorList>
            <person name="Wichadakul D."/>
            <person name="Kobmoo N."/>
            <person name="Ingsriswang S."/>
            <person name="Tangphatsornruang S."/>
            <person name="Chantasingh D."/>
            <person name="Luangsa-ard J.J."/>
            <person name="Eurwilaichitr L."/>
        </authorList>
    </citation>
    <scope>NUCLEOTIDE SEQUENCE [LARGE SCALE GENOMIC DNA]</scope>
    <source>
        <strain evidence="6 7">BCC 54312</strain>
    </source>
</reference>
<comment type="caution">
    <text evidence="6">The sequence shown here is derived from an EMBL/GenBank/DDBJ whole genome shotgun (WGS) entry which is preliminary data.</text>
</comment>
<evidence type="ECO:0000313" key="6">
    <source>
        <dbReference type="EMBL" id="RCI12656.1"/>
    </source>
</evidence>
<dbReference type="PRINTS" id="PR00092">
    <property type="entry name" value="TYROSINASE"/>
</dbReference>
<name>A0A367LE15_9HYPO</name>
<evidence type="ECO:0000256" key="2">
    <source>
        <dbReference type="SAM" id="MobiDB-lite"/>
    </source>
</evidence>
<feature type="domain" description="Tyrosinase copper-binding" evidence="5">
    <location>
        <begin position="288"/>
        <end position="299"/>
    </location>
</feature>
<organism evidence="6 7">
    <name type="scientific">Ophiocordyceps polyrhachis-furcata BCC 54312</name>
    <dbReference type="NCBI Taxonomy" id="1330021"/>
    <lineage>
        <taxon>Eukaryota</taxon>
        <taxon>Fungi</taxon>
        <taxon>Dikarya</taxon>
        <taxon>Ascomycota</taxon>
        <taxon>Pezizomycotina</taxon>
        <taxon>Sordariomycetes</taxon>
        <taxon>Hypocreomycetidae</taxon>
        <taxon>Hypocreales</taxon>
        <taxon>Ophiocordycipitaceae</taxon>
        <taxon>Ophiocordyceps</taxon>
    </lineage>
</organism>
<feature type="chain" id="PRO_5016925812" description="Tyrosinase copper-binding domain-containing protein" evidence="3">
    <location>
        <begin position="17"/>
        <end position="567"/>
    </location>
</feature>
<keyword evidence="7" id="KW-1185">Reference proteome</keyword>
<feature type="region of interest" description="Disordered" evidence="2">
    <location>
        <begin position="506"/>
        <end position="567"/>
    </location>
</feature>
<evidence type="ECO:0000313" key="7">
    <source>
        <dbReference type="Proteomes" id="UP000253664"/>
    </source>
</evidence>
<dbReference type="SUPFAM" id="SSF48056">
    <property type="entry name" value="Di-copper centre-containing domain"/>
    <property type="match status" value="1"/>
</dbReference>
<evidence type="ECO:0000256" key="1">
    <source>
        <dbReference type="ARBA" id="ARBA00022723"/>
    </source>
</evidence>
<dbReference type="Gene3D" id="1.10.1280.10">
    <property type="entry name" value="Di-copper center containing domain from catechol oxidase"/>
    <property type="match status" value="1"/>
</dbReference>
<evidence type="ECO:0000259" key="4">
    <source>
        <dbReference type="PROSITE" id="PS00497"/>
    </source>
</evidence>
<proteinExistence type="predicted"/>
<evidence type="ECO:0000259" key="5">
    <source>
        <dbReference type="PROSITE" id="PS00498"/>
    </source>
</evidence>
<keyword evidence="1" id="KW-0479">Metal-binding</keyword>
<protein>
    <recommendedName>
        <fullName evidence="4 5">Tyrosinase copper-binding domain-containing protein</fullName>
    </recommendedName>
</protein>